<name>A0A937EH08_9ACTN</name>
<feature type="region of interest" description="Disordered" evidence="1">
    <location>
        <begin position="181"/>
        <end position="201"/>
    </location>
</feature>
<sequence>MTGRLARCLLPVVLLLAAGCTSSGPQHDDGAGPGHEGAAPGTSASASSRSGAGGVPVAVLMSSAWSSGIGSDIPGQKFCPDIRERGKPQPRTAVSCRFVVPRGTVVKLTAKVRAEHPSLVISDEGVRLTLCPHGVWSETSRTVTCTVTVAEGTALCLDDNQPHDSVECEWVAQGYARLPATAPSGFRPGPHQAARPDEPFS</sequence>
<feature type="chain" id="PRO_5038668301" description="DUF4333 domain-containing protein" evidence="2">
    <location>
        <begin position="24"/>
        <end position="201"/>
    </location>
</feature>
<feature type="region of interest" description="Disordered" evidence="1">
    <location>
        <begin position="24"/>
        <end position="50"/>
    </location>
</feature>
<dbReference type="RefSeq" id="WP_201834199.1">
    <property type="nucleotide sequence ID" value="NZ_JAERRK010000004.1"/>
</dbReference>
<proteinExistence type="predicted"/>
<comment type="caution">
    <text evidence="3">The sequence shown here is derived from an EMBL/GenBank/DDBJ whole genome shotgun (WGS) entry which is preliminary data.</text>
</comment>
<evidence type="ECO:0008006" key="5">
    <source>
        <dbReference type="Google" id="ProtNLM"/>
    </source>
</evidence>
<evidence type="ECO:0000256" key="2">
    <source>
        <dbReference type="SAM" id="SignalP"/>
    </source>
</evidence>
<keyword evidence="2" id="KW-0732">Signal</keyword>
<protein>
    <recommendedName>
        <fullName evidence="5">DUF4333 domain-containing protein</fullName>
    </recommendedName>
</protein>
<reference evidence="3" key="1">
    <citation type="submission" date="2021-01" db="EMBL/GenBank/DDBJ databases">
        <title>WGS of actinomycetes isolated from Thailand.</title>
        <authorList>
            <person name="Thawai C."/>
        </authorList>
    </citation>
    <scope>NUCLEOTIDE SEQUENCE</scope>
    <source>
        <strain evidence="3">RCU-197</strain>
    </source>
</reference>
<dbReference type="Proteomes" id="UP000661858">
    <property type="component" value="Unassembled WGS sequence"/>
</dbReference>
<dbReference type="EMBL" id="JAERRK010000004">
    <property type="protein sequence ID" value="MBL1082358.1"/>
    <property type="molecule type" value="Genomic_DNA"/>
</dbReference>
<accession>A0A937EH08</accession>
<dbReference type="AlphaFoldDB" id="A0A937EH08"/>
<evidence type="ECO:0000256" key="1">
    <source>
        <dbReference type="SAM" id="MobiDB-lite"/>
    </source>
</evidence>
<evidence type="ECO:0000313" key="3">
    <source>
        <dbReference type="EMBL" id="MBL1082358.1"/>
    </source>
</evidence>
<feature type="compositionally biased region" description="Low complexity" evidence="1">
    <location>
        <begin position="36"/>
        <end position="50"/>
    </location>
</feature>
<feature type="signal peptide" evidence="2">
    <location>
        <begin position="1"/>
        <end position="23"/>
    </location>
</feature>
<dbReference type="PROSITE" id="PS51257">
    <property type="entry name" value="PROKAR_LIPOPROTEIN"/>
    <property type="match status" value="1"/>
</dbReference>
<organism evidence="3 4">
    <name type="scientific">Streptomyces actinomycinicus</name>
    <dbReference type="NCBI Taxonomy" id="1695166"/>
    <lineage>
        <taxon>Bacteria</taxon>
        <taxon>Bacillati</taxon>
        <taxon>Actinomycetota</taxon>
        <taxon>Actinomycetes</taxon>
        <taxon>Kitasatosporales</taxon>
        <taxon>Streptomycetaceae</taxon>
        <taxon>Streptomyces</taxon>
    </lineage>
</organism>
<gene>
    <name evidence="3" type="ORF">JK359_10245</name>
</gene>
<keyword evidence="4" id="KW-1185">Reference proteome</keyword>
<evidence type="ECO:0000313" key="4">
    <source>
        <dbReference type="Proteomes" id="UP000661858"/>
    </source>
</evidence>